<name>A0ABM9N7J5_9RICK</name>
<gene>
    <name evidence="2" type="ORF">CAXC1_10016</name>
</gene>
<evidence type="ECO:0000256" key="1">
    <source>
        <dbReference type="SAM" id="Phobius"/>
    </source>
</evidence>
<protein>
    <submittedName>
        <fullName evidence="2">Uncharacterized protein</fullName>
    </submittedName>
</protein>
<reference evidence="2 3" key="1">
    <citation type="submission" date="2024-01" db="EMBL/GenBank/DDBJ databases">
        <authorList>
            <person name="Kunselman E."/>
        </authorList>
    </citation>
    <scope>NUCLEOTIDE SEQUENCE [LARGE SCALE GENOMIC DNA]</scope>
    <source>
        <strain evidence="2">2 abalone samples</strain>
    </source>
</reference>
<keyword evidence="1" id="KW-0472">Membrane</keyword>
<dbReference type="RefSeq" id="WP_338363697.1">
    <property type="nucleotide sequence ID" value="NZ_CAWVOK010000011.1"/>
</dbReference>
<feature type="transmembrane region" description="Helical" evidence="1">
    <location>
        <begin position="55"/>
        <end position="73"/>
    </location>
</feature>
<keyword evidence="1" id="KW-1133">Transmembrane helix</keyword>
<dbReference type="Proteomes" id="UP001314181">
    <property type="component" value="Unassembled WGS sequence"/>
</dbReference>
<organism evidence="2 3">
    <name type="scientific">Candidatus Xenohaliotis californiensis</name>
    <dbReference type="NCBI Taxonomy" id="84677"/>
    <lineage>
        <taxon>Bacteria</taxon>
        <taxon>Pseudomonadati</taxon>
        <taxon>Pseudomonadota</taxon>
        <taxon>Alphaproteobacteria</taxon>
        <taxon>Rickettsiales</taxon>
        <taxon>Anaplasmataceae</taxon>
        <taxon>Candidatus Xenohaliotis</taxon>
    </lineage>
</organism>
<sequence length="76" mass="8722">MHITLALFVLLLTIAKPRGMFSLNIAFSLYYIFCHFAPKMHIASPAFTTPANQKLYVFAIYLTTLAISIFSFWEDE</sequence>
<keyword evidence="3" id="KW-1185">Reference proteome</keyword>
<dbReference type="EMBL" id="CAWVOK010000011">
    <property type="protein sequence ID" value="CAK8162604.1"/>
    <property type="molecule type" value="Genomic_DNA"/>
</dbReference>
<proteinExistence type="predicted"/>
<evidence type="ECO:0000313" key="3">
    <source>
        <dbReference type="Proteomes" id="UP001314181"/>
    </source>
</evidence>
<evidence type="ECO:0000313" key="2">
    <source>
        <dbReference type="EMBL" id="CAK8162604.1"/>
    </source>
</evidence>
<comment type="caution">
    <text evidence="2">The sequence shown here is derived from an EMBL/GenBank/DDBJ whole genome shotgun (WGS) entry which is preliminary data.</text>
</comment>
<feature type="transmembrane region" description="Helical" evidence="1">
    <location>
        <begin position="25"/>
        <end position="43"/>
    </location>
</feature>
<keyword evidence="1" id="KW-0812">Transmembrane</keyword>
<accession>A0ABM9N7J5</accession>